<reference evidence="1 2" key="1">
    <citation type="submission" date="2013-08" db="EMBL/GenBank/DDBJ databases">
        <authorList>
            <person name="Durkin A.S."/>
            <person name="Haft D.R."/>
            <person name="McCorrison J."/>
            <person name="Torralba M."/>
            <person name="Gillis M."/>
            <person name="Haft D.H."/>
            <person name="Methe B."/>
            <person name="Sutton G."/>
            <person name="Nelson K.E."/>
        </authorList>
    </citation>
    <scope>NUCLEOTIDE SEQUENCE [LARGE SCALE GENOMIC DNA]</scope>
    <source>
        <strain evidence="1 2">F0067</strain>
    </source>
</reference>
<gene>
    <name evidence="1" type="ORF">HMPREF9135_2366</name>
</gene>
<dbReference type="RefSeq" id="WP_021589701.1">
    <property type="nucleotide sequence ID" value="NZ_AWEY01000025.1"/>
</dbReference>
<evidence type="ECO:0000313" key="2">
    <source>
        <dbReference type="Proteomes" id="UP000016648"/>
    </source>
</evidence>
<dbReference type="PROSITE" id="PS51257">
    <property type="entry name" value="PROKAR_LIPOPROTEIN"/>
    <property type="match status" value="1"/>
</dbReference>
<dbReference type="EMBL" id="AWEY01000025">
    <property type="protein sequence ID" value="ERK39277.1"/>
    <property type="molecule type" value="Genomic_DNA"/>
</dbReference>
<proteinExistence type="predicted"/>
<keyword evidence="1" id="KW-0449">Lipoprotein</keyword>
<dbReference type="PATRIC" id="fig|1115809.3.peg.1371"/>
<keyword evidence="2" id="KW-1185">Reference proteome</keyword>
<sequence>MLFKQNIFLLSLFLLATSCGHSHGDGREKVLDGFADAYFNYDFQTAAQFCSPESSKWLRYEASQMTQADVDRLASKGFGAAHSIVDVENLSDSLAQYTLDVNDYYATAALDSVGRVVDHMLFKVSLRRRNNNWEVVLDSPLRPYKPYQNK</sequence>
<comment type="caution">
    <text evidence="1">The sequence shown here is derived from an EMBL/GenBank/DDBJ whole genome shotgun (WGS) entry which is preliminary data.</text>
</comment>
<protein>
    <submittedName>
        <fullName evidence="1">Putative lipoprotein</fullName>
    </submittedName>
</protein>
<evidence type="ECO:0000313" key="1">
    <source>
        <dbReference type="EMBL" id="ERK39277.1"/>
    </source>
</evidence>
<accession>U2QKD2</accession>
<name>U2QKD2_9BACT</name>
<dbReference type="AlphaFoldDB" id="U2QKD2"/>
<organism evidence="1 2">
    <name type="scientific">Segatella baroniae F0067</name>
    <dbReference type="NCBI Taxonomy" id="1115809"/>
    <lineage>
        <taxon>Bacteria</taxon>
        <taxon>Pseudomonadati</taxon>
        <taxon>Bacteroidota</taxon>
        <taxon>Bacteroidia</taxon>
        <taxon>Bacteroidales</taxon>
        <taxon>Prevotellaceae</taxon>
        <taxon>Segatella</taxon>
    </lineage>
</organism>
<dbReference type="Proteomes" id="UP000016648">
    <property type="component" value="Unassembled WGS sequence"/>
</dbReference>